<evidence type="ECO:0000256" key="2">
    <source>
        <dbReference type="ARBA" id="ARBA00022801"/>
    </source>
</evidence>
<evidence type="ECO:0000313" key="7">
    <source>
        <dbReference type="EMBL" id="MCO6414803.1"/>
    </source>
</evidence>
<dbReference type="GO" id="GO:0004519">
    <property type="term" value="F:endonuclease activity"/>
    <property type="evidence" value="ECO:0007669"/>
    <property type="project" value="UniProtKB-KW"/>
</dbReference>
<evidence type="ECO:0000259" key="6">
    <source>
        <dbReference type="SMART" id="SM00507"/>
    </source>
</evidence>
<proteinExistence type="inferred from homology"/>
<feature type="domain" description="HNH nuclease" evidence="6">
    <location>
        <begin position="38"/>
        <end position="93"/>
    </location>
</feature>
<dbReference type="Gene3D" id="1.10.30.50">
    <property type="match status" value="1"/>
</dbReference>
<dbReference type="RefSeq" id="WP_252951392.1">
    <property type="nucleotide sequence ID" value="NZ_JAFIRR010000008.1"/>
</dbReference>
<protein>
    <recommendedName>
        <fullName evidence="4">Putative HNH nuclease YajD</fullName>
    </recommendedName>
</protein>
<dbReference type="Pfam" id="PF01844">
    <property type="entry name" value="HNH"/>
    <property type="match status" value="1"/>
</dbReference>
<reference evidence="7 8" key="1">
    <citation type="submission" date="2021-12" db="EMBL/GenBank/DDBJ databases">
        <title>Siccirubricoccus leaddurans sp. nov., a high concentration Zn2+ tolerance bacterium.</title>
        <authorList>
            <person name="Cao Y."/>
        </authorList>
    </citation>
    <scope>NUCLEOTIDE SEQUENCE [LARGE SCALE GENOMIC DNA]</scope>
    <source>
        <strain evidence="7 8">KC 17139</strain>
    </source>
</reference>
<evidence type="ECO:0000313" key="8">
    <source>
        <dbReference type="Proteomes" id="UP001523392"/>
    </source>
</evidence>
<gene>
    <name evidence="7" type="ORF">JYK14_01230</name>
</gene>
<dbReference type="InterPro" id="IPR003615">
    <property type="entry name" value="HNH_nuc"/>
</dbReference>
<evidence type="ECO:0000256" key="1">
    <source>
        <dbReference type="ARBA" id="ARBA00022722"/>
    </source>
</evidence>
<dbReference type="SMART" id="SM00507">
    <property type="entry name" value="HNHc"/>
    <property type="match status" value="1"/>
</dbReference>
<dbReference type="Proteomes" id="UP001523392">
    <property type="component" value="Unassembled WGS sequence"/>
</dbReference>
<keyword evidence="2" id="KW-0378">Hydrolase</keyword>
<name>A0ABT1CYQ6_9PROT</name>
<dbReference type="PANTHER" id="PTHR41286">
    <property type="entry name" value="HNH NUCLEASE YAJD-RELATED"/>
    <property type="match status" value="1"/>
</dbReference>
<feature type="compositionally biased region" description="Basic and acidic residues" evidence="5">
    <location>
        <begin position="17"/>
        <end position="28"/>
    </location>
</feature>
<keyword evidence="1" id="KW-0540">Nuclease</keyword>
<evidence type="ECO:0000256" key="4">
    <source>
        <dbReference type="ARBA" id="ARBA00040194"/>
    </source>
</evidence>
<evidence type="ECO:0000256" key="3">
    <source>
        <dbReference type="ARBA" id="ARBA00038412"/>
    </source>
</evidence>
<dbReference type="PANTHER" id="PTHR41286:SF1">
    <property type="entry name" value="HNH NUCLEASE YAJD-RELATED"/>
    <property type="match status" value="1"/>
</dbReference>
<organism evidence="7 8">
    <name type="scientific">Siccirubricoccus soli</name>
    <dbReference type="NCBI Taxonomy" id="2899147"/>
    <lineage>
        <taxon>Bacteria</taxon>
        <taxon>Pseudomonadati</taxon>
        <taxon>Pseudomonadota</taxon>
        <taxon>Alphaproteobacteria</taxon>
        <taxon>Acetobacterales</taxon>
        <taxon>Roseomonadaceae</taxon>
        <taxon>Siccirubricoccus</taxon>
    </lineage>
</organism>
<evidence type="ECO:0000256" key="5">
    <source>
        <dbReference type="SAM" id="MobiDB-lite"/>
    </source>
</evidence>
<feature type="region of interest" description="Disordered" evidence="5">
    <location>
        <begin position="1"/>
        <end position="28"/>
    </location>
</feature>
<comment type="similarity">
    <text evidence="3">Belongs to the HNH nuclease family.</text>
</comment>
<keyword evidence="8" id="KW-1185">Reference proteome</keyword>
<keyword evidence="7" id="KW-0255">Endonuclease</keyword>
<dbReference type="InterPro" id="IPR002711">
    <property type="entry name" value="HNH"/>
</dbReference>
<accession>A0ABT1CYQ6</accession>
<feature type="region of interest" description="Disordered" evidence="5">
    <location>
        <begin position="90"/>
        <end position="112"/>
    </location>
</feature>
<dbReference type="CDD" id="cd00085">
    <property type="entry name" value="HNHc"/>
    <property type="match status" value="1"/>
</dbReference>
<comment type="caution">
    <text evidence="7">The sequence shown here is derived from an EMBL/GenBank/DDBJ whole genome shotgun (WGS) entry which is preliminary data.</text>
</comment>
<dbReference type="EMBL" id="JAFIRR010000008">
    <property type="protein sequence ID" value="MCO6414803.1"/>
    <property type="molecule type" value="Genomic_DNA"/>
</dbReference>
<sequence>MPSKPPIFRPKAQLARQAERKTAKAERDKVNYDWQWRKLRNQHIKANPICLHCLSEGITREAKEVDHIEPVSRNPERRLDPSNLQSLCHSHHQIKSAAESRRRNAGSSEARS</sequence>